<evidence type="ECO:0000313" key="1">
    <source>
        <dbReference type="EMBL" id="KAH0933190.1"/>
    </source>
</evidence>
<proteinExistence type="predicted"/>
<dbReference type="Proteomes" id="UP000824890">
    <property type="component" value="Unassembled WGS sequence"/>
</dbReference>
<evidence type="ECO:0008006" key="3">
    <source>
        <dbReference type="Google" id="ProtNLM"/>
    </source>
</evidence>
<comment type="caution">
    <text evidence="1">The sequence shown here is derived from an EMBL/GenBank/DDBJ whole genome shotgun (WGS) entry which is preliminary data.</text>
</comment>
<dbReference type="EMBL" id="JAGKQM010000003">
    <property type="protein sequence ID" value="KAH0933190.1"/>
    <property type="molecule type" value="Genomic_DNA"/>
</dbReference>
<accession>A0ABQ8DXK3</accession>
<keyword evidence="2" id="KW-1185">Reference proteome</keyword>
<reference evidence="1 2" key="1">
    <citation type="submission" date="2021-05" db="EMBL/GenBank/DDBJ databases">
        <title>Genome Assembly of Synthetic Allotetraploid Brassica napus Reveals Homoeologous Exchanges between Subgenomes.</title>
        <authorList>
            <person name="Davis J.T."/>
        </authorList>
    </citation>
    <scope>NUCLEOTIDE SEQUENCE [LARGE SCALE GENOMIC DNA]</scope>
    <source>
        <strain evidence="2">cv. Da-Ae</strain>
        <tissue evidence="1">Seedling</tissue>
    </source>
</reference>
<protein>
    <recommendedName>
        <fullName evidence="3">Phosphoglycerate kinase</fullName>
    </recommendedName>
</protein>
<organism evidence="1 2">
    <name type="scientific">Brassica napus</name>
    <name type="common">Rape</name>
    <dbReference type="NCBI Taxonomy" id="3708"/>
    <lineage>
        <taxon>Eukaryota</taxon>
        <taxon>Viridiplantae</taxon>
        <taxon>Streptophyta</taxon>
        <taxon>Embryophyta</taxon>
        <taxon>Tracheophyta</taxon>
        <taxon>Spermatophyta</taxon>
        <taxon>Magnoliopsida</taxon>
        <taxon>eudicotyledons</taxon>
        <taxon>Gunneridae</taxon>
        <taxon>Pentapetalae</taxon>
        <taxon>rosids</taxon>
        <taxon>malvids</taxon>
        <taxon>Brassicales</taxon>
        <taxon>Brassicaceae</taxon>
        <taxon>Brassiceae</taxon>
        <taxon>Brassica</taxon>
    </lineage>
</organism>
<gene>
    <name evidence="1" type="ORF">HID58_010307</name>
</gene>
<sequence length="146" mass="16774">MRFRSIDFPNWILIEYNYTSLLLPHSWNGSASLMLFLRLCISRMSVMLKMQSIGLTILSLLAMRNASYLSEWAKGERGIGKPRNGKRASNQRPTKTLFVINFDPILTKEGDTLMKMQPRPLNLHQNSRSLLFREEGVEDVVPQCVS</sequence>
<name>A0ABQ8DXK3_BRANA</name>
<evidence type="ECO:0000313" key="2">
    <source>
        <dbReference type="Proteomes" id="UP000824890"/>
    </source>
</evidence>